<dbReference type="CDD" id="cd22954">
    <property type="entry name" value="PLL_lectin"/>
    <property type="match status" value="1"/>
</dbReference>
<dbReference type="Pfam" id="PF09118">
    <property type="entry name" value="GO-like_E_set"/>
    <property type="match status" value="1"/>
</dbReference>
<keyword evidence="6" id="KW-1185">Reference proteome</keyword>
<proteinExistence type="predicted"/>
<evidence type="ECO:0000259" key="4">
    <source>
        <dbReference type="Pfam" id="PF26607"/>
    </source>
</evidence>
<dbReference type="Gene3D" id="2.120.10.70">
    <property type="entry name" value="Fucose-specific lectin"/>
    <property type="match status" value="1"/>
</dbReference>
<gene>
    <name evidence="5" type="ORF">AQI88_39655</name>
</gene>
<dbReference type="InterPro" id="IPR037293">
    <property type="entry name" value="Gal_Oxidase_central_sf"/>
</dbReference>
<keyword evidence="1" id="KW-0732">Signal</keyword>
<dbReference type="InterPro" id="IPR009880">
    <property type="entry name" value="Glyoxal_oxidase_N"/>
</dbReference>
<dbReference type="Pfam" id="PF07250">
    <property type="entry name" value="Glyoxal_oxid_N"/>
    <property type="match status" value="1"/>
</dbReference>
<dbReference type="STRING" id="67285.AQI88_39655"/>
<dbReference type="InterPro" id="IPR013783">
    <property type="entry name" value="Ig-like_fold"/>
</dbReference>
<dbReference type="InterPro" id="IPR015202">
    <property type="entry name" value="GO-like_E_set"/>
</dbReference>
<dbReference type="EMBL" id="LMWL01000091">
    <property type="protein sequence ID" value="KUM89501.1"/>
    <property type="molecule type" value="Genomic_DNA"/>
</dbReference>
<dbReference type="Gene3D" id="2.60.40.10">
    <property type="entry name" value="Immunoglobulins"/>
    <property type="match status" value="1"/>
</dbReference>
<accession>A0A101NAB6</accession>
<protein>
    <submittedName>
        <fullName evidence="5">Uncharacterized protein</fullName>
    </submittedName>
</protein>
<dbReference type="PANTHER" id="PTHR32208">
    <property type="entry name" value="SECRETED PROTEIN-RELATED"/>
    <property type="match status" value="1"/>
</dbReference>
<dbReference type="Pfam" id="PF26607">
    <property type="entry name" value="DUF8189"/>
    <property type="match status" value="1"/>
</dbReference>
<dbReference type="InterPro" id="IPR058502">
    <property type="entry name" value="PLL-like_beta-prop"/>
</dbReference>
<name>A0A101NAB6_9ACTN</name>
<dbReference type="CDD" id="cd02851">
    <property type="entry name" value="E_set_GO_C"/>
    <property type="match status" value="1"/>
</dbReference>
<dbReference type="InterPro" id="IPR014756">
    <property type="entry name" value="Ig_E-set"/>
</dbReference>
<comment type="caution">
    <text evidence="5">The sequence shown here is derived from an EMBL/GenBank/DDBJ whole genome shotgun (WGS) entry which is preliminary data.</text>
</comment>
<dbReference type="InterPro" id="IPR011043">
    <property type="entry name" value="Gal_Oxase/kelch_b-propeller"/>
</dbReference>
<organism evidence="5 6">
    <name type="scientific">Streptomyces cellostaticus</name>
    <dbReference type="NCBI Taxonomy" id="67285"/>
    <lineage>
        <taxon>Bacteria</taxon>
        <taxon>Bacillati</taxon>
        <taxon>Actinomycetota</taxon>
        <taxon>Actinomycetes</taxon>
        <taxon>Kitasatosporales</taxon>
        <taxon>Streptomycetaceae</taxon>
        <taxon>Streptomyces</taxon>
    </lineage>
</organism>
<dbReference type="SUPFAM" id="SSF89372">
    <property type="entry name" value="Fucose-specific lectin"/>
    <property type="match status" value="2"/>
</dbReference>
<evidence type="ECO:0000313" key="6">
    <source>
        <dbReference type="Proteomes" id="UP000054241"/>
    </source>
</evidence>
<feature type="domain" description="Galactose oxidase-like Early set" evidence="3">
    <location>
        <begin position="845"/>
        <end position="934"/>
    </location>
</feature>
<feature type="domain" description="Glyoxal oxidase N-terminal" evidence="2">
    <location>
        <begin position="653"/>
        <end position="837"/>
    </location>
</feature>
<evidence type="ECO:0000259" key="2">
    <source>
        <dbReference type="Pfam" id="PF07250"/>
    </source>
</evidence>
<dbReference type="SUPFAM" id="SSF50965">
    <property type="entry name" value="Galactose oxidase, central domain"/>
    <property type="match status" value="1"/>
</dbReference>
<dbReference type="AlphaFoldDB" id="A0A101NAB6"/>
<feature type="domain" description="PLL-like beta propeller" evidence="4">
    <location>
        <begin position="268"/>
        <end position="415"/>
    </location>
</feature>
<reference evidence="5 6" key="1">
    <citation type="submission" date="2015-10" db="EMBL/GenBank/DDBJ databases">
        <title>Draft genome sequence of Streptomyces cellostaticus DSM 40189, type strain for the species Streptomyces cellostaticus.</title>
        <authorList>
            <person name="Ruckert C."/>
            <person name="Winkler A."/>
            <person name="Kalinowski J."/>
            <person name="Kampfer P."/>
            <person name="Glaeser S."/>
        </authorList>
    </citation>
    <scope>NUCLEOTIDE SEQUENCE [LARGE SCALE GENOMIC DNA]</scope>
    <source>
        <strain evidence="5 6">DSM 40189</strain>
    </source>
</reference>
<dbReference type="GO" id="GO:0005975">
    <property type="term" value="P:carbohydrate metabolic process"/>
    <property type="evidence" value="ECO:0007669"/>
    <property type="project" value="UniProtKB-ARBA"/>
</dbReference>
<sequence>MGDYVNGEAAMSRWVYVGGGSGPDGTGGAAQVLAVHAALLPAGQQGRVLYFSGSQWVEAPLWEAIENEPNPVADSRYPAGKAQIDHTRLYDCATRQVSNPGSPDADLFCSGHAFRPDGRLVVAGGTQHWPDPAEGDPHHAHWSGTRASWLFDHTAQFRAQPGAAVTALWHGDRHLDLFTTGTDGAVWSSWWEPGTGWVPWFQIQPKVRMRPGATVTALWRNADHLDLFVTGTDGAVWSTWWEAGPGWRPWFLVHPEVKMQPGATVTALWHGDQHLDLFATGTDGAVWSTWWDPGSGWRPWFLIHPEVKMRPGATVTALWRNADHLDLFVTGTDGAVWSAWWEAGPGWQPWFLVHPEVKMQPGATVTALWRNADHLDLFVTGTDGAVWSAWWEAGPGWRPWFLIHAEVKMQPGATVTALWHGDQHLHLFATGTDGAVWSTWWDPGSSWRPWFLIHPEVKMRPGATVTALWHGDQHLDLFATGTDGAVWSAWWEPGPGWQAWFLILNGQFWVFAGDLSRDPAQRAAGAPMGGGRWYPTLVTLADGGVFALTGHPLIGMYGDRRYDYDERHNNTKPEIYHQQSNSWQGVDKQLGVSGAHDYAVYYPRLHVLPHTGEIFVVQPLYSRIVTTNPQSGNLYSANPDDTSPPYAVDVMDKSLCYSTGGQQVTRAFTGPQAIDGMYLDRFFTSQPTTSVLLPLHHEENYRPRVLACGAQQAVVTDLGAANPQWTPTPARTLTDPGSGRPPVRYFCTATLLPTGDVLVSGGVTKEMYKETDGVRTAELYHPSAAGGSWSTGAVAAETRGYHSVALLTPDGRVWTAGSEFNDTSTPNLSIELFEPDYVAVADRVTVKSAPGAVGYGQSFRVEYTPTSTATAIAKVVLMRCGSVTHSFDGDQRYVSVPFTGAGSSLTVTAPPDGTVAPPGFYLLWLIDAHGLPCKTAPFVRVG</sequence>
<dbReference type="SUPFAM" id="SSF81296">
    <property type="entry name" value="E set domains"/>
    <property type="match status" value="1"/>
</dbReference>
<dbReference type="PANTHER" id="PTHR32208:SF21">
    <property type="entry name" value="LOW QUALITY PROTEIN: ALDEHYDE OXIDASE GLOX-LIKE"/>
    <property type="match status" value="1"/>
</dbReference>
<dbReference type="Proteomes" id="UP000054241">
    <property type="component" value="Unassembled WGS sequence"/>
</dbReference>
<evidence type="ECO:0000259" key="3">
    <source>
        <dbReference type="Pfam" id="PF09118"/>
    </source>
</evidence>
<evidence type="ECO:0000313" key="5">
    <source>
        <dbReference type="EMBL" id="KUM89501.1"/>
    </source>
</evidence>
<evidence type="ECO:0000256" key="1">
    <source>
        <dbReference type="ARBA" id="ARBA00022729"/>
    </source>
</evidence>
<dbReference type="Gene3D" id="2.130.10.80">
    <property type="entry name" value="Galactose oxidase/kelch, beta-propeller"/>
    <property type="match status" value="1"/>
</dbReference>